<organism evidence="2 3">
    <name type="scientific">Halomonas urmiana</name>
    <dbReference type="NCBI Taxonomy" id="490901"/>
    <lineage>
        <taxon>Bacteria</taxon>
        <taxon>Pseudomonadati</taxon>
        <taxon>Pseudomonadota</taxon>
        <taxon>Gammaproteobacteria</taxon>
        <taxon>Oceanospirillales</taxon>
        <taxon>Halomonadaceae</taxon>
        <taxon>Halomonas</taxon>
    </lineage>
</organism>
<gene>
    <name evidence="2" type="ORF">FEI13_02085</name>
</gene>
<feature type="compositionally biased region" description="Basic and acidic residues" evidence="1">
    <location>
        <begin position="153"/>
        <end position="162"/>
    </location>
</feature>
<feature type="region of interest" description="Disordered" evidence="1">
    <location>
        <begin position="1"/>
        <end position="72"/>
    </location>
</feature>
<dbReference type="InterPro" id="IPR021735">
    <property type="entry name" value="DUF3306"/>
</dbReference>
<comment type="caution">
    <text evidence="2">The sequence shown here is derived from an EMBL/GenBank/DDBJ whole genome shotgun (WGS) entry which is preliminary data.</text>
</comment>
<dbReference type="Proteomes" id="UP000306973">
    <property type="component" value="Unassembled WGS sequence"/>
</dbReference>
<dbReference type="EMBL" id="VBUI01000002">
    <property type="protein sequence ID" value="TLF53473.1"/>
    <property type="molecule type" value="Genomic_DNA"/>
</dbReference>
<protein>
    <submittedName>
        <fullName evidence="2">DUF3306 domain-containing protein</fullName>
    </submittedName>
</protein>
<feature type="compositionally biased region" description="Basic and acidic residues" evidence="1">
    <location>
        <begin position="1"/>
        <end position="12"/>
    </location>
</feature>
<name>A0A5R8MMH7_9GAMM</name>
<dbReference type="OrthoDB" id="5609487at2"/>
<feature type="compositionally biased region" description="Basic and acidic residues" evidence="1">
    <location>
        <begin position="178"/>
        <end position="187"/>
    </location>
</feature>
<keyword evidence="3" id="KW-1185">Reference proteome</keyword>
<feature type="compositionally biased region" description="Polar residues" evidence="1">
    <location>
        <begin position="31"/>
        <end position="43"/>
    </location>
</feature>
<feature type="region of interest" description="Disordered" evidence="1">
    <location>
        <begin position="131"/>
        <end position="187"/>
    </location>
</feature>
<reference evidence="2 3" key="1">
    <citation type="journal article" date="2007" name="Int. J. Syst. Evol. Microbiol.">
        <title>Halomonas saccharevitans sp. nov., Halomonas arcis sp. nov. and Halomonas subterranea sp. nov., halophilic bacteria isolated from hypersaline environments of China.</title>
        <authorList>
            <person name="Xu X.W."/>
            <person name="Wu Y.H."/>
            <person name="Zhou Z."/>
            <person name="Wang C.S."/>
            <person name="Zhou Y.G."/>
            <person name="Zhang H.B."/>
            <person name="Wang Y."/>
            <person name="Wu M."/>
        </authorList>
    </citation>
    <scope>NUCLEOTIDE SEQUENCE [LARGE SCALE GENOMIC DNA]</scope>
    <source>
        <strain evidence="2 3">TBZ3</strain>
    </source>
</reference>
<dbReference type="Pfam" id="PF11748">
    <property type="entry name" value="DUF3306"/>
    <property type="match status" value="1"/>
</dbReference>
<proteinExistence type="predicted"/>
<accession>A0A5R8MMH7</accession>
<evidence type="ECO:0000313" key="2">
    <source>
        <dbReference type="EMBL" id="TLF53473.1"/>
    </source>
</evidence>
<feature type="compositionally biased region" description="Low complexity" evidence="1">
    <location>
        <begin position="163"/>
        <end position="172"/>
    </location>
</feature>
<evidence type="ECO:0000256" key="1">
    <source>
        <dbReference type="SAM" id="MobiDB-lite"/>
    </source>
</evidence>
<evidence type="ECO:0000313" key="3">
    <source>
        <dbReference type="Proteomes" id="UP000306973"/>
    </source>
</evidence>
<sequence length="187" mass="20510">MERWSRLKRGEAQDSPTSPAALTPVEDDRSPSNLEADSRQQNSGEDDSAQTREPGSLDHTLPDPDTLPPGSDIKAYLVSGVSAGLRKRALRRLFAAGHYGVRDGLDDYDDDFREKLKPLADDVAERLRQWTRRRVEGDDEAPEEVSSSQGMGSDEHDAREVPPDASDTASDTDIAEEAGARSHERPG</sequence>
<dbReference type="AlphaFoldDB" id="A0A5R8MMH7"/>